<gene>
    <name evidence="1" type="ORF">OL497_23615</name>
</gene>
<dbReference type="Proteomes" id="UP001207742">
    <property type="component" value="Unassembled WGS sequence"/>
</dbReference>
<comment type="caution">
    <text evidence="1">The sequence shown here is derived from an EMBL/GenBank/DDBJ whole genome shotgun (WGS) entry which is preliminary data.</text>
</comment>
<dbReference type="RefSeq" id="WP_264733721.1">
    <property type="nucleotide sequence ID" value="NZ_JAPDNR010000001.1"/>
</dbReference>
<keyword evidence="2" id="KW-1185">Reference proteome</keyword>
<dbReference type="SUPFAM" id="SSF52540">
    <property type="entry name" value="P-loop containing nucleoside triphosphate hydrolases"/>
    <property type="match status" value="1"/>
</dbReference>
<evidence type="ECO:0000313" key="2">
    <source>
        <dbReference type="Proteomes" id="UP001207742"/>
    </source>
</evidence>
<name>A0ABT3ISJ4_9BACT</name>
<evidence type="ECO:0008006" key="3">
    <source>
        <dbReference type="Google" id="ProtNLM"/>
    </source>
</evidence>
<dbReference type="PANTHER" id="PTHR34301:SF8">
    <property type="entry name" value="ATPASE DOMAIN-CONTAINING PROTEIN"/>
    <property type="match status" value="1"/>
</dbReference>
<dbReference type="EMBL" id="JAPDNS010000002">
    <property type="protein sequence ID" value="MCW3486905.1"/>
    <property type="molecule type" value="Genomic_DNA"/>
</dbReference>
<protein>
    <recommendedName>
        <fullName evidence="3">ATPase domain-containing protein</fullName>
    </recommendedName>
</protein>
<sequence>MKNLIGLPARGGDFFQRKREIEKITSCLSGGNNIQITAPRRVGKTSILWYLLDNRIAGRHYVYVDTESVAEEPHFYRKVLEAVINDPQISRSVKLKTGFREKANRFFQRIKSISVLETSLEFNQETTIRDYYDEFHAFLSGYAITEEIELVLLIDEFPQTIENMRKVSSERAVNFLQKKRALRIDPVISQKIRFIYTGSIGLNQTVAAIDATAMINDLASIEVAPLSETEAIELFRTLLHAHQRSINSSAEAAFKTVLQWYIPFHIQLLVQEIIQCTSDHAEITDITIEKALTELLTLRHKNHFQHYHSRLKTHFKDQAFKYADELLKKLAATNSLNKQDAFEMAVRHQQEEHYKMIIEDLMHDGYIHFNTTTRVYLFNSPILKRWWELFIC</sequence>
<reference evidence="1 2" key="1">
    <citation type="submission" date="2022-10" db="EMBL/GenBank/DDBJ databases">
        <title>Chitinophaga nivalis PC15 sp. nov., isolated from Pyeongchang county, South Korea.</title>
        <authorList>
            <person name="Trinh H.N."/>
        </authorList>
    </citation>
    <scope>NUCLEOTIDE SEQUENCE [LARGE SCALE GENOMIC DNA]</scope>
    <source>
        <strain evidence="1 2">PC14</strain>
    </source>
</reference>
<proteinExistence type="predicted"/>
<dbReference type="InterPro" id="IPR027417">
    <property type="entry name" value="P-loop_NTPase"/>
</dbReference>
<evidence type="ECO:0000313" key="1">
    <source>
        <dbReference type="EMBL" id="MCW3486905.1"/>
    </source>
</evidence>
<dbReference type="Gene3D" id="3.40.50.300">
    <property type="entry name" value="P-loop containing nucleotide triphosphate hydrolases"/>
    <property type="match status" value="1"/>
</dbReference>
<accession>A0ABT3ISJ4</accession>
<organism evidence="1 2">
    <name type="scientific">Chitinophaga nivalis</name>
    <dbReference type="NCBI Taxonomy" id="2991709"/>
    <lineage>
        <taxon>Bacteria</taxon>
        <taxon>Pseudomonadati</taxon>
        <taxon>Bacteroidota</taxon>
        <taxon>Chitinophagia</taxon>
        <taxon>Chitinophagales</taxon>
        <taxon>Chitinophagaceae</taxon>
        <taxon>Chitinophaga</taxon>
    </lineage>
</organism>
<dbReference type="PANTHER" id="PTHR34301">
    <property type="entry name" value="DNA-BINDING PROTEIN-RELATED"/>
    <property type="match status" value="1"/>
</dbReference>